<protein>
    <recommendedName>
        <fullName evidence="4">Secreted protein</fullName>
    </recommendedName>
</protein>
<gene>
    <name evidence="2" type="ORF">FB192DRAFT_1146558</name>
</gene>
<comment type="caution">
    <text evidence="2">The sequence shown here is derived from an EMBL/GenBank/DDBJ whole genome shotgun (WGS) entry which is preliminary data.</text>
</comment>
<feature type="signal peptide" evidence="1">
    <location>
        <begin position="1"/>
        <end position="17"/>
    </location>
</feature>
<evidence type="ECO:0008006" key="4">
    <source>
        <dbReference type="Google" id="ProtNLM"/>
    </source>
</evidence>
<accession>A0A8H4F0H2</accession>
<sequence>MLIFRLAILLLVRPLQSLMMMPCIYNNLHLSINPFFINWINFLQIIHCILCSSSSSRMCCNSSSSNSNSFIKPSLLRYRLHLPFHHHLIH</sequence>
<feature type="chain" id="PRO_5034833897" description="Secreted protein" evidence="1">
    <location>
        <begin position="18"/>
        <end position="90"/>
    </location>
</feature>
<proteinExistence type="predicted"/>
<keyword evidence="1" id="KW-0732">Signal</keyword>
<name>A0A8H4F0H2_MUCCL</name>
<evidence type="ECO:0000313" key="3">
    <source>
        <dbReference type="Proteomes" id="UP000469890"/>
    </source>
</evidence>
<evidence type="ECO:0000313" key="2">
    <source>
        <dbReference type="EMBL" id="KAF1800270.1"/>
    </source>
</evidence>
<reference evidence="2 3" key="1">
    <citation type="submission" date="2019-09" db="EMBL/GenBank/DDBJ databases">
        <authorList>
            <consortium name="DOE Joint Genome Institute"/>
            <person name="Mondo S.J."/>
            <person name="Navarro-Mendoza M.I."/>
            <person name="Perez-Arques C."/>
            <person name="Panchal S."/>
            <person name="Nicolas F.E."/>
            <person name="Ganguly P."/>
            <person name="Pangilinan J."/>
            <person name="Grigoriev I."/>
            <person name="Heitman J."/>
            <person name="Sanya K."/>
            <person name="Garre V."/>
        </authorList>
    </citation>
    <scope>NUCLEOTIDE SEQUENCE [LARGE SCALE GENOMIC DNA]</scope>
    <source>
        <strain evidence="2 3">MU402</strain>
    </source>
</reference>
<dbReference type="AlphaFoldDB" id="A0A8H4F0H2"/>
<dbReference type="EMBL" id="JAAECE010000006">
    <property type="protein sequence ID" value="KAF1800270.1"/>
    <property type="molecule type" value="Genomic_DNA"/>
</dbReference>
<dbReference type="Proteomes" id="UP000469890">
    <property type="component" value="Unassembled WGS sequence"/>
</dbReference>
<organism evidence="2 3">
    <name type="scientific">Mucor circinelloides f. lusitanicus</name>
    <name type="common">Mucor racemosus var. lusitanicus</name>
    <dbReference type="NCBI Taxonomy" id="29924"/>
    <lineage>
        <taxon>Eukaryota</taxon>
        <taxon>Fungi</taxon>
        <taxon>Fungi incertae sedis</taxon>
        <taxon>Mucoromycota</taxon>
        <taxon>Mucoromycotina</taxon>
        <taxon>Mucoromycetes</taxon>
        <taxon>Mucorales</taxon>
        <taxon>Mucorineae</taxon>
        <taxon>Mucoraceae</taxon>
        <taxon>Mucor</taxon>
    </lineage>
</organism>
<evidence type="ECO:0000256" key="1">
    <source>
        <dbReference type="SAM" id="SignalP"/>
    </source>
</evidence>